<keyword evidence="3" id="KW-1185">Reference proteome</keyword>
<evidence type="ECO:0000313" key="3">
    <source>
        <dbReference type="Proteomes" id="UP000012960"/>
    </source>
</evidence>
<dbReference type="Gramene" id="Ma10_t10120.1">
    <property type="protein sequence ID" value="Ma10_p10120.1"/>
    <property type="gene ID" value="Ma10_g10120"/>
</dbReference>
<dbReference type="AlphaFoldDB" id="A0A804KUM1"/>
<proteinExistence type="predicted"/>
<evidence type="ECO:0000313" key="2">
    <source>
        <dbReference type="EnsemblPlants" id="Ma10_p10120.1"/>
    </source>
</evidence>
<gene>
    <name evidence="1" type="ORF">GSMUA_313190.1</name>
</gene>
<name>A0A804KUM1_MUSAM</name>
<sequence length="50" mass="5047">MPATATMGGDLLGLLARRCTPTASGSSTTCDIRGNTSWGWGWGPSSSVSS</sequence>
<evidence type="ECO:0000313" key="1">
    <source>
        <dbReference type="EMBL" id="CAG1853093.1"/>
    </source>
</evidence>
<dbReference type="EMBL" id="HG996476">
    <property type="protein sequence ID" value="CAG1853093.1"/>
    <property type="molecule type" value="Genomic_DNA"/>
</dbReference>
<dbReference type="EnsemblPlants" id="Ma10_t10120.1">
    <property type="protein sequence ID" value="Ma10_p10120.1"/>
    <property type="gene ID" value="Ma10_g10120"/>
</dbReference>
<reference evidence="1" key="1">
    <citation type="submission" date="2021-03" db="EMBL/GenBank/DDBJ databases">
        <authorList>
            <consortium name="Genoscope - CEA"/>
            <person name="William W."/>
        </authorList>
    </citation>
    <scope>NUCLEOTIDE SEQUENCE</scope>
    <source>
        <strain evidence="1">Doubled-haploid Pahang</strain>
    </source>
</reference>
<dbReference type="Proteomes" id="UP000012960">
    <property type="component" value="Unplaced"/>
</dbReference>
<accession>A0A804KUM1</accession>
<dbReference type="InParanoid" id="A0A804KUM1"/>
<reference evidence="2" key="2">
    <citation type="submission" date="2021-05" db="UniProtKB">
        <authorList>
            <consortium name="EnsemblPlants"/>
        </authorList>
    </citation>
    <scope>IDENTIFICATION</scope>
    <source>
        <strain evidence="2">subsp. malaccensis</strain>
    </source>
</reference>
<organism evidence="2 3">
    <name type="scientific">Musa acuminata subsp. malaccensis</name>
    <name type="common">Wild banana</name>
    <name type="synonym">Musa malaccensis</name>
    <dbReference type="NCBI Taxonomy" id="214687"/>
    <lineage>
        <taxon>Eukaryota</taxon>
        <taxon>Viridiplantae</taxon>
        <taxon>Streptophyta</taxon>
        <taxon>Embryophyta</taxon>
        <taxon>Tracheophyta</taxon>
        <taxon>Spermatophyta</taxon>
        <taxon>Magnoliopsida</taxon>
        <taxon>Liliopsida</taxon>
        <taxon>Zingiberales</taxon>
        <taxon>Musaceae</taxon>
        <taxon>Musa</taxon>
    </lineage>
</organism>
<protein>
    <submittedName>
        <fullName evidence="1">(wild Malaysian banana) hypothetical protein</fullName>
    </submittedName>
</protein>